<dbReference type="EMBL" id="CAMAPF010000956">
    <property type="protein sequence ID" value="CAH9129829.1"/>
    <property type="molecule type" value="Genomic_DNA"/>
</dbReference>
<dbReference type="AlphaFoldDB" id="A0AAV0F2S4"/>
<comment type="caution">
    <text evidence="1">The sequence shown here is derived from an EMBL/GenBank/DDBJ whole genome shotgun (WGS) entry which is preliminary data.</text>
</comment>
<dbReference type="Proteomes" id="UP001152523">
    <property type="component" value="Unassembled WGS sequence"/>
</dbReference>
<dbReference type="PANTHER" id="PTHR31549">
    <property type="entry name" value="PROTEIN, PUTATIVE (DUF247)-RELATED-RELATED"/>
    <property type="match status" value="1"/>
</dbReference>
<reference evidence="1" key="1">
    <citation type="submission" date="2022-07" db="EMBL/GenBank/DDBJ databases">
        <authorList>
            <person name="Macas J."/>
            <person name="Novak P."/>
            <person name="Neumann P."/>
        </authorList>
    </citation>
    <scope>NUCLEOTIDE SEQUENCE</scope>
</reference>
<sequence length="459" mass="52577">MEEAVFSPPIDEGRWVRQGRRSLESEHILRQVAYIDFIPTIFQVPKTLKERKPDAYTPQTLGLGPYHHLRPDLHRTHQKKLAQISLFQDRDEDSPKTQFFSQEAFKRVRDIEPLIRVQYDKYLDLEGSTLECIFLLDSFFLLDFLGLYKENTDASNLNQGHKEVVKDVLMLENQIPHEALEEVGKEIGLFSPKRHTSTQMLYTRLFYYFCKAHSPLKVSERACIEPLGRHHLLSFMYYSIISNRPLTPEEEKMEDPEAMGMTTRWRIEFPLCELRLGGPSMHPFLTPAVAVSANNRKQERKTRAISRRIIPSVTGLSKKHGVDFRVLEPDEGIGNIRFTRHLEGENPTIHLPEITFRFDSEVILRNLLAYEAAEGGREPIIALGRYVDLMVDLLQTAQDVAMLRLRGIVKGDTVSDGEIAEIFRGIGKSGAKPSTLSASSKVVEEVQSMAVESKKCRAW</sequence>
<name>A0AAV0F2S4_9ASTE</name>
<organism evidence="1 2">
    <name type="scientific">Cuscuta epithymum</name>
    <dbReference type="NCBI Taxonomy" id="186058"/>
    <lineage>
        <taxon>Eukaryota</taxon>
        <taxon>Viridiplantae</taxon>
        <taxon>Streptophyta</taxon>
        <taxon>Embryophyta</taxon>
        <taxon>Tracheophyta</taxon>
        <taxon>Spermatophyta</taxon>
        <taxon>Magnoliopsida</taxon>
        <taxon>eudicotyledons</taxon>
        <taxon>Gunneridae</taxon>
        <taxon>Pentapetalae</taxon>
        <taxon>asterids</taxon>
        <taxon>lamiids</taxon>
        <taxon>Solanales</taxon>
        <taxon>Convolvulaceae</taxon>
        <taxon>Cuscuteae</taxon>
        <taxon>Cuscuta</taxon>
        <taxon>Cuscuta subgen. Cuscuta</taxon>
    </lineage>
</organism>
<accession>A0AAV0F2S4</accession>
<proteinExistence type="predicted"/>
<gene>
    <name evidence="1" type="ORF">CEPIT_LOCUS30160</name>
</gene>
<evidence type="ECO:0000313" key="1">
    <source>
        <dbReference type="EMBL" id="CAH9129829.1"/>
    </source>
</evidence>
<dbReference type="Pfam" id="PF03140">
    <property type="entry name" value="DUF247"/>
    <property type="match status" value="1"/>
</dbReference>
<protein>
    <submittedName>
        <fullName evidence="1">Uncharacterized protein</fullName>
    </submittedName>
</protein>
<dbReference type="InterPro" id="IPR004158">
    <property type="entry name" value="DUF247_pln"/>
</dbReference>
<keyword evidence="2" id="KW-1185">Reference proteome</keyword>
<evidence type="ECO:0000313" key="2">
    <source>
        <dbReference type="Proteomes" id="UP001152523"/>
    </source>
</evidence>
<dbReference type="PANTHER" id="PTHR31549:SF289">
    <property type="match status" value="1"/>
</dbReference>